<evidence type="ECO:0000313" key="7">
    <source>
        <dbReference type="EMBL" id="PIR91313.1"/>
    </source>
</evidence>
<dbReference type="NCBIfam" id="NF004363">
    <property type="entry name" value="PRK05738.2-4"/>
    <property type="match status" value="1"/>
</dbReference>
<dbReference type="EMBL" id="PFAU01000016">
    <property type="protein sequence ID" value="PIR91313.1"/>
    <property type="molecule type" value="Genomic_DNA"/>
</dbReference>
<dbReference type="GO" id="GO:0006412">
    <property type="term" value="P:translation"/>
    <property type="evidence" value="ECO:0007669"/>
    <property type="project" value="UniProtKB-UniRule"/>
</dbReference>
<comment type="similarity">
    <text evidence="1 6">Belongs to the universal ribosomal protein uL23 family.</text>
</comment>
<evidence type="ECO:0000256" key="5">
    <source>
        <dbReference type="ARBA" id="ARBA00023274"/>
    </source>
</evidence>
<protein>
    <recommendedName>
        <fullName evidence="6">Large ribosomal subunit protein uL23</fullName>
    </recommendedName>
</protein>
<dbReference type="AlphaFoldDB" id="A0A2H0UWY0"/>
<evidence type="ECO:0000256" key="3">
    <source>
        <dbReference type="ARBA" id="ARBA00022884"/>
    </source>
</evidence>
<dbReference type="SUPFAM" id="SSF54189">
    <property type="entry name" value="Ribosomal proteins S24e, L23 and L15e"/>
    <property type="match status" value="1"/>
</dbReference>
<dbReference type="PANTHER" id="PTHR11620">
    <property type="entry name" value="60S RIBOSOMAL PROTEIN L23A"/>
    <property type="match status" value="1"/>
</dbReference>
<dbReference type="InterPro" id="IPR012678">
    <property type="entry name" value="Ribosomal_uL23/eL15/eS24_sf"/>
</dbReference>
<evidence type="ECO:0000256" key="6">
    <source>
        <dbReference type="HAMAP-Rule" id="MF_01369"/>
    </source>
</evidence>
<dbReference type="Pfam" id="PF00276">
    <property type="entry name" value="Ribosomal_L23"/>
    <property type="match status" value="1"/>
</dbReference>
<dbReference type="Gene3D" id="3.30.70.330">
    <property type="match status" value="1"/>
</dbReference>
<evidence type="ECO:0000256" key="4">
    <source>
        <dbReference type="ARBA" id="ARBA00022980"/>
    </source>
</evidence>
<keyword evidence="3 6" id="KW-0694">RNA-binding</keyword>
<keyword evidence="5 6" id="KW-0687">Ribonucleoprotein</keyword>
<reference evidence="8" key="1">
    <citation type="submission" date="2017-09" db="EMBL/GenBank/DDBJ databases">
        <title>Depth-based differentiation of microbial function through sediment-hosted aquifers and enrichment of novel symbionts in the deep terrestrial subsurface.</title>
        <authorList>
            <person name="Probst A.J."/>
            <person name="Ladd B."/>
            <person name="Jarett J.K."/>
            <person name="Geller-Mcgrath D.E."/>
            <person name="Sieber C.M.K."/>
            <person name="Emerson J.B."/>
            <person name="Anantharaman K."/>
            <person name="Thomas B.C."/>
            <person name="Malmstrom R."/>
            <person name="Stieglmeier M."/>
            <person name="Klingl A."/>
            <person name="Woyke T."/>
            <person name="Ryan C.M."/>
            <person name="Banfield J.F."/>
        </authorList>
    </citation>
    <scope>NUCLEOTIDE SEQUENCE [LARGE SCALE GENOMIC DNA]</scope>
</reference>
<dbReference type="FunFam" id="3.30.70.330:FF:000001">
    <property type="entry name" value="50S ribosomal protein L23"/>
    <property type="match status" value="1"/>
</dbReference>
<dbReference type="GO" id="GO:0005840">
    <property type="term" value="C:ribosome"/>
    <property type="evidence" value="ECO:0007669"/>
    <property type="project" value="UniProtKB-KW"/>
</dbReference>
<dbReference type="InterPro" id="IPR013025">
    <property type="entry name" value="Ribosomal_uL23-like"/>
</dbReference>
<dbReference type="GO" id="GO:0003735">
    <property type="term" value="F:structural constituent of ribosome"/>
    <property type="evidence" value="ECO:0007669"/>
    <property type="project" value="InterPro"/>
</dbReference>
<keyword evidence="4 6" id="KW-0689">Ribosomal protein</keyword>
<evidence type="ECO:0000313" key="8">
    <source>
        <dbReference type="Proteomes" id="UP000230882"/>
    </source>
</evidence>
<keyword evidence="2 6" id="KW-0699">rRNA-binding</keyword>
<dbReference type="InterPro" id="IPR012677">
    <property type="entry name" value="Nucleotide-bd_a/b_plait_sf"/>
</dbReference>
<gene>
    <name evidence="6" type="primary">rplW</name>
    <name evidence="7" type="ORF">COU02_00670</name>
</gene>
<comment type="caution">
    <text evidence="7">The sequence shown here is derived from an EMBL/GenBank/DDBJ whole genome shotgun (WGS) entry which is preliminary data.</text>
</comment>
<dbReference type="GO" id="GO:1990904">
    <property type="term" value="C:ribonucleoprotein complex"/>
    <property type="evidence" value="ECO:0007669"/>
    <property type="project" value="UniProtKB-KW"/>
</dbReference>
<name>A0A2H0UWY0_9BACT</name>
<sequence>MMMIDVAYRILKTPHITEKATDSMENNQYTFKVYKNSNKQEVKKAIESVYGVDVVSVKMINIPRKRKRLGKISGWKKGGKKAIVRIKKGQKIEIVLR</sequence>
<comment type="function">
    <text evidence="6">One of the early assembly proteins it binds 23S rRNA. One of the proteins that surrounds the polypeptide exit tunnel on the outside of the ribosome. Forms the main docking site for trigger factor binding to the ribosome.</text>
</comment>
<evidence type="ECO:0000256" key="1">
    <source>
        <dbReference type="ARBA" id="ARBA00006700"/>
    </source>
</evidence>
<organism evidence="7 8">
    <name type="scientific">bacterium (Candidatus Gribaldobacteria) CG10_big_fil_rev_8_21_14_0_10_37_46</name>
    <dbReference type="NCBI Taxonomy" id="2014276"/>
    <lineage>
        <taxon>Bacteria</taxon>
        <taxon>Candidatus Gribaldobacteria</taxon>
    </lineage>
</organism>
<dbReference type="HAMAP" id="MF_01369_B">
    <property type="entry name" value="Ribosomal_uL23_B"/>
    <property type="match status" value="1"/>
</dbReference>
<dbReference type="GO" id="GO:0019843">
    <property type="term" value="F:rRNA binding"/>
    <property type="evidence" value="ECO:0007669"/>
    <property type="project" value="UniProtKB-UniRule"/>
</dbReference>
<accession>A0A2H0UWY0</accession>
<proteinExistence type="inferred from homology"/>
<dbReference type="Proteomes" id="UP000230882">
    <property type="component" value="Unassembled WGS sequence"/>
</dbReference>
<evidence type="ECO:0000256" key="2">
    <source>
        <dbReference type="ARBA" id="ARBA00022730"/>
    </source>
</evidence>
<comment type="subunit">
    <text evidence="6">Part of the 50S ribosomal subunit. Contacts protein L29, and trigger factor when it is bound to the ribosome.</text>
</comment>